<keyword evidence="3 8" id="KW-0547">Nucleotide-binding</keyword>
<dbReference type="GO" id="GO:0005829">
    <property type="term" value="C:cytosol"/>
    <property type="evidence" value="ECO:0007669"/>
    <property type="project" value="TreeGrafter"/>
</dbReference>
<dbReference type="EMBL" id="FAOO01000009">
    <property type="protein sequence ID" value="CUU06297.1"/>
    <property type="molecule type" value="Genomic_DNA"/>
</dbReference>
<dbReference type="NCBIfam" id="TIGR00017">
    <property type="entry name" value="cmk"/>
    <property type="match status" value="1"/>
</dbReference>
<dbReference type="SUPFAM" id="SSF52540">
    <property type="entry name" value="P-loop containing nucleoside triphosphate hydrolases"/>
    <property type="match status" value="1"/>
</dbReference>
<dbReference type="EC" id="2.7.4.25" evidence="8"/>
<dbReference type="STRING" id="1643428.GCA_001442855_01454"/>
<evidence type="ECO:0000256" key="8">
    <source>
        <dbReference type="HAMAP-Rule" id="MF_00238"/>
    </source>
</evidence>
<dbReference type="InterPro" id="IPR003136">
    <property type="entry name" value="Cytidylate_kin"/>
</dbReference>
<gene>
    <name evidence="8" type="primary">cmk</name>
    <name evidence="10" type="ORF">JGI1_01485</name>
</gene>
<dbReference type="Gene3D" id="3.40.50.300">
    <property type="entry name" value="P-loop containing nucleotide triphosphate hydrolases"/>
    <property type="match status" value="1"/>
</dbReference>
<dbReference type="PANTHER" id="PTHR21299">
    <property type="entry name" value="CYTIDYLATE KINASE/PANTOATE-BETA-ALANINE LIGASE"/>
    <property type="match status" value="1"/>
</dbReference>
<dbReference type="GO" id="GO:0036431">
    <property type="term" value="F:dCMP kinase activity"/>
    <property type="evidence" value="ECO:0007669"/>
    <property type="project" value="InterPro"/>
</dbReference>
<keyword evidence="4 8" id="KW-0418">Kinase</keyword>
<evidence type="ECO:0000313" key="11">
    <source>
        <dbReference type="Proteomes" id="UP000320623"/>
    </source>
</evidence>
<keyword evidence="2 8" id="KW-0808">Transferase</keyword>
<dbReference type="GO" id="GO:0006220">
    <property type="term" value="P:pyrimidine nucleotide metabolic process"/>
    <property type="evidence" value="ECO:0007669"/>
    <property type="project" value="UniProtKB-UniRule"/>
</dbReference>
<dbReference type="Proteomes" id="UP000320623">
    <property type="component" value="Unassembled WGS sequence"/>
</dbReference>
<evidence type="ECO:0000256" key="6">
    <source>
        <dbReference type="ARBA" id="ARBA00047615"/>
    </source>
</evidence>
<evidence type="ECO:0000256" key="2">
    <source>
        <dbReference type="ARBA" id="ARBA00022679"/>
    </source>
</evidence>
<comment type="catalytic activity">
    <reaction evidence="6 8">
        <text>dCMP + ATP = dCDP + ADP</text>
        <dbReference type="Rhea" id="RHEA:25094"/>
        <dbReference type="ChEBI" id="CHEBI:30616"/>
        <dbReference type="ChEBI" id="CHEBI:57566"/>
        <dbReference type="ChEBI" id="CHEBI:58593"/>
        <dbReference type="ChEBI" id="CHEBI:456216"/>
        <dbReference type="EC" id="2.7.4.25"/>
    </reaction>
</comment>
<organism evidence="10 11">
    <name type="scientific">Candidatus Thermokryptus mobilis</name>
    <dbReference type="NCBI Taxonomy" id="1643428"/>
    <lineage>
        <taxon>Bacteria</taxon>
        <taxon>Pseudomonadati</taxon>
        <taxon>Candidatus Kryptoniota</taxon>
        <taxon>Candidatus Thermokryptus</taxon>
    </lineage>
</organism>
<evidence type="ECO:0000256" key="4">
    <source>
        <dbReference type="ARBA" id="ARBA00022777"/>
    </source>
</evidence>
<evidence type="ECO:0000256" key="5">
    <source>
        <dbReference type="ARBA" id="ARBA00022840"/>
    </source>
</evidence>
<evidence type="ECO:0000259" key="9">
    <source>
        <dbReference type="Pfam" id="PF02224"/>
    </source>
</evidence>
<accession>A0A0S4N592</accession>
<keyword evidence="8" id="KW-0963">Cytoplasm</keyword>
<evidence type="ECO:0000256" key="1">
    <source>
        <dbReference type="ARBA" id="ARBA00009427"/>
    </source>
</evidence>
<dbReference type="PANTHER" id="PTHR21299:SF2">
    <property type="entry name" value="CYTIDYLATE KINASE"/>
    <property type="match status" value="1"/>
</dbReference>
<comment type="similarity">
    <text evidence="1 8">Belongs to the cytidylate kinase family. Type 1 subfamily.</text>
</comment>
<dbReference type="CDD" id="cd02020">
    <property type="entry name" value="CMPK"/>
    <property type="match status" value="1"/>
</dbReference>
<evidence type="ECO:0000256" key="7">
    <source>
        <dbReference type="ARBA" id="ARBA00048478"/>
    </source>
</evidence>
<dbReference type="InterPro" id="IPR011994">
    <property type="entry name" value="Cytidylate_kinase_dom"/>
</dbReference>
<evidence type="ECO:0000313" key="10">
    <source>
        <dbReference type="EMBL" id="CUU06297.1"/>
    </source>
</evidence>
<feature type="domain" description="Cytidylate kinase" evidence="9">
    <location>
        <begin position="18"/>
        <end position="230"/>
    </location>
</feature>
<keyword evidence="5 8" id="KW-0067">ATP-binding</keyword>
<dbReference type="GO" id="GO:0015949">
    <property type="term" value="P:nucleobase-containing small molecule interconversion"/>
    <property type="evidence" value="ECO:0007669"/>
    <property type="project" value="TreeGrafter"/>
</dbReference>
<dbReference type="AlphaFoldDB" id="A0A0S4N592"/>
<feature type="binding site" evidence="8">
    <location>
        <begin position="22"/>
        <end position="30"/>
    </location>
    <ligand>
        <name>ATP</name>
        <dbReference type="ChEBI" id="CHEBI:30616"/>
    </ligand>
</feature>
<proteinExistence type="inferred from homology"/>
<comment type="subcellular location">
    <subcellularLocation>
        <location evidence="8">Cytoplasm</location>
    </subcellularLocation>
</comment>
<evidence type="ECO:0000256" key="3">
    <source>
        <dbReference type="ARBA" id="ARBA00022741"/>
    </source>
</evidence>
<dbReference type="GO" id="GO:0005524">
    <property type="term" value="F:ATP binding"/>
    <property type="evidence" value="ECO:0007669"/>
    <property type="project" value="UniProtKB-UniRule"/>
</dbReference>
<keyword evidence="11" id="KW-1185">Reference proteome</keyword>
<name>A0A0S4N592_9BACT</name>
<dbReference type="Pfam" id="PF02224">
    <property type="entry name" value="Cytidylate_kin"/>
    <property type="match status" value="1"/>
</dbReference>
<protein>
    <recommendedName>
        <fullName evidence="8">Cytidylate kinase</fullName>
        <shortName evidence="8">CK</shortName>
        <ecNumber evidence="8">2.7.4.25</ecNumber>
    </recommendedName>
    <alternativeName>
        <fullName evidence="8">Cytidine monophosphate kinase</fullName>
        <shortName evidence="8">CMP kinase</shortName>
    </alternativeName>
</protein>
<reference evidence="11" key="1">
    <citation type="submission" date="2015-11" db="EMBL/GenBank/DDBJ databases">
        <authorList>
            <person name="Varghese N."/>
        </authorList>
    </citation>
    <scope>NUCLEOTIDE SEQUENCE [LARGE SCALE GENOMIC DNA]</scope>
</reference>
<comment type="catalytic activity">
    <reaction evidence="7 8">
        <text>CMP + ATP = CDP + ADP</text>
        <dbReference type="Rhea" id="RHEA:11600"/>
        <dbReference type="ChEBI" id="CHEBI:30616"/>
        <dbReference type="ChEBI" id="CHEBI:58069"/>
        <dbReference type="ChEBI" id="CHEBI:60377"/>
        <dbReference type="ChEBI" id="CHEBI:456216"/>
        <dbReference type="EC" id="2.7.4.25"/>
    </reaction>
</comment>
<dbReference type="HAMAP" id="MF_00238">
    <property type="entry name" value="Cytidyl_kinase_type1"/>
    <property type="match status" value="1"/>
</dbReference>
<dbReference type="InterPro" id="IPR027417">
    <property type="entry name" value="P-loop_NTPase"/>
</dbReference>
<sequence>MKKEMSWLFEGFMRKLIIAIDGPAGSGKSTTAKLVAQKLGYLYIDTGAMYRALTLKVIELGIDPGDEEEVIKVTRDTKIELLYENGDLRVLLDGRDVTEKIRSPEVTSLVSVVSAHPKVRDEMVKKQRELGKNGGVVMDGRDIGTVVFPDADLKIFMSADVKERAKRRQKEMKEQGFDVDIDEIINEIEERDRLDSTREVGPLKKADDAFEIDTTNLTIDEQVEIVLRKAYELINQNSN</sequence>
<dbReference type="GO" id="GO:0036430">
    <property type="term" value="F:CMP kinase activity"/>
    <property type="evidence" value="ECO:0007669"/>
    <property type="project" value="RHEA"/>
</dbReference>